<sequence>MTEAERLKKLMALLTIALSWSVLMGQVQVNAEPLKLKKHGRPEKSLFRCGFDTLRQIFLNSSTVTYKLREALELLRCVCNQDSTKVPEVLSCT</sequence>
<evidence type="ECO:0000313" key="2">
    <source>
        <dbReference type="Proteomes" id="UP000031561"/>
    </source>
</evidence>
<dbReference type="Proteomes" id="UP000031561">
    <property type="component" value="Unassembled WGS sequence"/>
</dbReference>
<dbReference type="RefSeq" id="WP_166283912.1">
    <property type="nucleotide sequence ID" value="NZ_JTHE03000021.1"/>
</dbReference>
<dbReference type="AlphaFoldDB" id="A0ABD4T0A2"/>
<dbReference type="EMBL" id="JTHE03000021">
    <property type="protein sequence ID" value="MCM1981790.1"/>
    <property type="molecule type" value="Genomic_DNA"/>
</dbReference>
<evidence type="ECO:0000313" key="1">
    <source>
        <dbReference type="EMBL" id="MCM1981790.1"/>
    </source>
</evidence>
<protein>
    <submittedName>
        <fullName evidence="1">Uncharacterized protein</fullName>
    </submittedName>
</protein>
<comment type="caution">
    <text evidence="1">The sequence shown here is derived from an EMBL/GenBank/DDBJ whole genome shotgun (WGS) entry which is preliminary data.</text>
</comment>
<gene>
    <name evidence="1" type="ORF">QQ91_0002945</name>
</gene>
<organism evidence="1 2">
    <name type="scientific">Lyngbya confervoides BDU141951</name>
    <dbReference type="NCBI Taxonomy" id="1574623"/>
    <lineage>
        <taxon>Bacteria</taxon>
        <taxon>Bacillati</taxon>
        <taxon>Cyanobacteriota</taxon>
        <taxon>Cyanophyceae</taxon>
        <taxon>Oscillatoriophycideae</taxon>
        <taxon>Oscillatoriales</taxon>
        <taxon>Microcoleaceae</taxon>
        <taxon>Lyngbya</taxon>
    </lineage>
</organism>
<keyword evidence="2" id="KW-1185">Reference proteome</keyword>
<reference evidence="1 2" key="1">
    <citation type="journal article" date="2015" name="Genome Announc.">
        <title>Draft Genome Sequence of Filamentous Marine Cyanobacterium Lyngbya confervoides Strain BDU141951.</title>
        <authorList>
            <person name="Chandrababunaidu M.M."/>
            <person name="Sen D."/>
            <person name="Tripathy S."/>
        </authorList>
    </citation>
    <scope>NUCLEOTIDE SEQUENCE [LARGE SCALE GENOMIC DNA]</scope>
    <source>
        <strain evidence="1 2">BDU141951</strain>
    </source>
</reference>
<proteinExistence type="predicted"/>
<name>A0ABD4T0A2_9CYAN</name>
<accession>A0ABD4T0A2</accession>